<dbReference type="PROSITE" id="PS51196">
    <property type="entry name" value="SECA_MOTOR_DEAD"/>
    <property type="match status" value="1"/>
</dbReference>
<name>A0A1C9CBH8_9FLOR</name>
<dbReference type="InterPro" id="IPR036670">
    <property type="entry name" value="SecA_X-link_sf"/>
</dbReference>
<dbReference type="SUPFAM" id="SSF81767">
    <property type="entry name" value="Pre-protein crosslinking domain of SecA"/>
    <property type="match status" value="1"/>
</dbReference>
<evidence type="ECO:0000256" key="11">
    <source>
        <dbReference type="RuleBase" id="RU003874"/>
    </source>
</evidence>
<evidence type="ECO:0000256" key="5">
    <source>
        <dbReference type="ARBA" id="ARBA00022840"/>
    </source>
</evidence>
<keyword evidence="5 10" id="KW-0067">ATP-binding</keyword>
<dbReference type="CDD" id="cd17928">
    <property type="entry name" value="DEXDc_SecA"/>
    <property type="match status" value="1"/>
</dbReference>
<keyword evidence="4 10" id="KW-0547">Nucleotide-binding</keyword>
<dbReference type="Pfam" id="PF07516">
    <property type="entry name" value="SecA_SW"/>
    <property type="match status" value="1"/>
</dbReference>
<dbReference type="HAMAP" id="MF_01382">
    <property type="entry name" value="SecA"/>
    <property type="match status" value="1"/>
</dbReference>
<dbReference type="EC" id="7.4.2.8" evidence="10"/>
<geneLocation type="plastid" evidence="14"/>
<gene>
    <name evidence="10 14" type="primary">secA</name>
    <name evidence="14" type="ORF">Apop_060</name>
</gene>
<dbReference type="RefSeq" id="YP_009296610.1">
    <property type="nucleotide sequence ID" value="NC_031172.1"/>
</dbReference>
<dbReference type="FunFam" id="3.90.1440.10:FF:000003">
    <property type="entry name" value="Preprotein translocase SecA subunit"/>
    <property type="match status" value="1"/>
</dbReference>
<comment type="catalytic activity">
    <reaction evidence="10">
        <text>ATP + H2O + cellular proteinSide 1 = ADP + phosphate + cellular proteinSide 2.</text>
        <dbReference type="EC" id="7.4.2.8"/>
    </reaction>
</comment>
<dbReference type="SUPFAM" id="SSF52540">
    <property type="entry name" value="P-loop containing nucleoside triphosphate hydrolases"/>
    <property type="match status" value="2"/>
</dbReference>
<dbReference type="PRINTS" id="PR00906">
    <property type="entry name" value="SECA"/>
</dbReference>
<dbReference type="PROSITE" id="PS01312">
    <property type="entry name" value="SECA"/>
    <property type="match status" value="1"/>
</dbReference>
<evidence type="ECO:0000313" key="14">
    <source>
        <dbReference type="EMBL" id="AOM65750.1"/>
    </source>
</evidence>
<dbReference type="Gene3D" id="3.90.1440.10">
    <property type="entry name" value="SecA, preprotein cross-linking domain"/>
    <property type="match status" value="1"/>
</dbReference>
<keyword evidence="7 10" id="KW-1278">Translocase</keyword>
<keyword evidence="6 10" id="KW-0653">Protein transport</keyword>
<dbReference type="InterPro" id="IPR014001">
    <property type="entry name" value="Helicase_ATP-bd"/>
</dbReference>
<dbReference type="InterPro" id="IPR011130">
    <property type="entry name" value="SecA_preprotein_X-link_dom"/>
</dbReference>
<dbReference type="GO" id="GO:0017038">
    <property type="term" value="P:protein import"/>
    <property type="evidence" value="ECO:0007669"/>
    <property type="project" value="InterPro"/>
</dbReference>
<reference evidence="14" key="1">
    <citation type="journal article" date="2016" name="BMC Biol.">
        <title>Parallel evolution of highly conserved plastid genome architecture in red seaweeds and seed plants.</title>
        <authorList>
            <person name="Lee J."/>
            <person name="Cho C.H."/>
            <person name="Park S.I."/>
            <person name="Choi J.W."/>
            <person name="Song H.S."/>
            <person name="West J.A."/>
            <person name="Bhattacharya D."/>
            <person name="Yoon H.S."/>
        </authorList>
    </citation>
    <scope>NUCLEOTIDE SEQUENCE</scope>
</reference>
<keyword evidence="8 10" id="KW-0811">Translocation</keyword>
<feature type="domain" description="SecA family profile" evidence="13">
    <location>
        <begin position="1"/>
        <end position="670"/>
    </location>
</feature>
<feature type="binding site" evidence="10">
    <location>
        <begin position="97"/>
        <end position="101"/>
    </location>
    <ligand>
        <name>ATP</name>
        <dbReference type="ChEBI" id="CHEBI:30616"/>
    </ligand>
</feature>
<keyword evidence="10" id="KW-0963">Cytoplasm</keyword>
<sequence length="881" mass="101339">MFKFLTTRHTNKYKTIVNEINTLAKHLKQLSDLELRRQTTILKKEFHRGYSLNKLMVKAFAIVKEATYRLLGFTMFDVQLIGGIVLHEGKIAEMKTGEGKTLVALLPAYLNALSGKGVHIITVNDYLTKRDATWVGKVHEFLGLSVGLIQPNMTYAERKQNYSCDVIYVTNSQLGFDYLKDNMAVSDEETVQRQFYFCIIDEVDSILIDEARTPLIISGLSKSPTDKYIVATKLSSLMKVNIDYEVDEKIKNIILTDRGNIFCEHYLQVDDLYSLNDPWFQYILSSLQAKELFVKNVHYIVQNKIVLIVDEFTGRVMPGRRWSNGLHQAIEAKENIPIQQENKTLASITYQSFFLLYTKLSGMTGTAKTEEAEFDKIYNLEVVVVPTNKPCLRKDFTDLVYKSESSKWKAVASECLDMYCIGRPTLVGTNSIEKSEILAKILNKHSVPYNLLNAKPKNIKKEAEIIAQAGKKSSITIATNMAGRGTDIILGGNLDKFTISTMVYYVSKQLNLLLEDLTILERSPLLLNKETHLLLDKFNVYYNSITKVQISSSFDLENLILSAVKKKSTTTITDNLLQHIYKCIYDQYQENFESEKTTIIKLGGLHVIGTERHESRRIDNQLRGRSGRQGDPGSSRFFLSLEDNLLRVFGGNTLIKVMEALNVEDNAPIESNLINNSLDLAQKKVESYFYDIRKQLIEYDEVLSNQRQAMYAERNKILSSINCRDSIIEYVEITIFELVDKYLLYNHNKNNKLSLLKTIFNILNIVYDYDLCSIINNLSSEKVCSFFYQQIGISYDLQEIYMNKIEEGLIREMEKYYLLQQIDNGWQKHLERMACLRDLINLRGYAQQDPLTEYKRSAFSLFVLMVSYVRQTVTFLIFNTK</sequence>
<dbReference type="InterPro" id="IPR044722">
    <property type="entry name" value="SecA_SF2_C"/>
</dbReference>
<dbReference type="GO" id="GO:0006605">
    <property type="term" value="P:protein targeting"/>
    <property type="evidence" value="ECO:0007669"/>
    <property type="project" value="UniProtKB-UniRule"/>
</dbReference>
<evidence type="ECO:0000256" key="4">
    <source>
        <dbReference type="ARBA" id="ARBA00022741"/>
    </source>
</evidence>
<keyword evidence="14" id="KW-0934">Plastid</keyword>
<protein>
    <recommendedName>
        <fullName evidence="10 11">Protein translocase subunit SecA</fullName>
        <ecNumber evidence="10">7.4.2.8</ecNumber>
    </recommendedName>
</protein>
<proteinExistence type="inferred from homology"/>
<feature type="domain" description="Helicase ATP-binding" evidence="12">
    <location>
        <begin position="81"/>
        <end position="242"/>
    </location>
</feature>
<dbReference type="InterPro" id="IPR036266">
    <property type="entry name" value="SecA_Wing/Scaffold_sf"/>
</dbReference>
<dbReference type="Pfam" id="PF21090">
    <property type="entry name" value="P-loop_SecA"/>
    <property type="match status" value="1"/>
</dbReference>
<comment type="subunit">
    <text evidence="10">Monomer and homodimer. Part of the essential Sec protein translocation apparatus which comprises SecA, SecYEG and auxiliary proteins SecDF. Other proteins may also be involved.</text>
</comment>
<evidence type="ECO:0000256" key="9">
    <source>
        <dbReference type="ARBA" id="ARBA00023136"/>
    </source>
</evidence>
<dbReference type="SMART" id="SM00958">
    <property type="entry name" value="SecA_PP_bind"/>
    <property type="match status" value="1"/>
</dbReference>
<dbReference type="PANTHER" id="PTHR30612">
    <property type="entry name" value="SECA INNER MEMBRANE COMPONENT OF SEC PROTEIN SECRETION SYSTEM"/>
    <property type="match status" value="1"/>
</dbReference>
<dbReference type="InterPro" id="IPR011115">
    <property type="entry name" value="SecA_DEAD"/>
</dbReference>
<organism evidence="14">
    <name type="scientific">Apophlaea sinclairii</name>
    <dbReference type="NCBI Taxonomy" id="212746"/>
    <lineage>
        <taxon>Eukaryota</taxon>
        <taxon>Rhodophyta</taxon>
        <taxon>Florideophyceae</taxon>
        <taxon>Hildenbrandiophycidae</taxon>
        <taxon>Hildenbrandiales</taxon>
        <taxon>Hildenbrandiaceae</taxon>
        <taxon>Apophlaea</taxon>
    </lineage>
</organism>
<comment type="function">
    <text evidence="10">Part of the Sec protein translocase complex. Interacts with the SecYEG preprotein conducting channel. Has a central role in coupling the hydrolysis of ATP to the transfer of proteins into and across the cell membrane, serving as an ATP-driven molecular motor driving the stepwise translocation of polypeptide chains across the membrane.</text>
</comment>
<evidence type="ECO:0000259" key="12">
    <source>
        <dbReference type="PROSITE" id="PS51192"/>
    </source>
</evidence>
<dbReference type="GO" id="GO:0008564">
    <property type="term" value="F:protein-exporting ATPase activity"/>
    <property type="evidence" value="ECO:0007669"/>
    <property type="project" value="UniProtKB-EC"/>
</dbReference>
<dbReference type="GO" id="GO:0005737">
    <property type="term" value="C:cytoplasm"/>
    <property type="evidence" value="ECO:0007669"/>
    <property type="project" value="UniProtKB-SubCell"/>
</dbReference>
<dbReference type="AlphaFoldDB" id="A0A1C9CBH8"/>
<dbReference type="EMBL" id="KX284716">
    <property type="protein sequence ID" value="AOM65750.1"/>
    <property type="molecule type" value="Genomic_DNA"/>
</dbReference>
<dbReference type="Gene3D" id="3.40.50.300">
    <property type="entry name" value="P-loop containing nucleotide triphosphate hydrolases"/>
    <property type="match status" value="2"/>
</dbReference>
<dbReference type="Pfam" id="PF01043">
    <property type="entry name" value="SecA_PP_bind"/>
    <property type="match status" value="1"/>
</dbReference>
<dbReference type="InterPro" id="IPR000185">
    <property type="entry name" value="SecA"/>
</dbReference>
<comment type="similarity">
    <text evidence="2 10 11">Belongs to the SecA family.</text>
</comment>
<evidence type="ECO:0000256" key="1">
    <source>
        <dbReference type="ARBA" id="ARBA00004170"/>
    </source>
</evidence>
<dbReference type="GeneID" id="29072986"/>
<dbReference type="SUPFAM" id="SSF81886">
    <property type="entry name" value="Helical scaffold and wing domains of SecA"/>
    <property type="match status" value="1"/>
</dbReference>
<keyword evidence="3 10" id="KW-0813">Transport</keyword>
<dbReference type="GO" id="GO:0005524">
    <property type="term" value="F:ATP binding"/>
    <property type="evidence" value="ECO:0007669"/>
    <property type="project" value="UniProtKB-UniRule"/>
</dbReference>
<dbReference type="Pfam" id="PF07517">
    <property type="entry name" value="SecA_DEAD"/>
    <property type="match status" value="1"/>
</dbReference>
<dbReference type="InterPro" id="IPR011116">
    <property type="entry name" value="SecA_Wing/Scaffold"/>
</dbReference>
<dbReference type="PANTHER" id="PTHR30612:SF0">
    <property type="entry name" value="CHLOROPLAST PROTEIN-TRANSPORTING ATPASE"/>
    <property type="match status" value="1"/>
</dbReference>
<dbReference type="NCBIfam" id="TIGR00963">
    <property type="entry name" value="secA"/>
    <property type="match status" value="1"/>
</dbReference>
<dbReference type="Gene3D" id="1.10.3060.10">
    <property type="entry name" value="Helical scaffold and wing domains of SecA"/>
    <property type="match status" value="1"/>
</dbReference>
<feature type="binding site" evidence="10">
    <location>
        <position position="79"/>
    </location>
    <ligand>
        <name>ATP</name>
        <dbReference type="ChEBI" id="CHEBI:30616"/>
    </ligand>
</feature>
<evidence type="ECO:0000256" key="6">
    <source>
        <dbReference type="ARBA" id="ARBA00022927"/>
    </source>
</evidence>
<dbReference type="NCBIfam" id="NF009538">
    <property type="entry name" value="PRK12904.1"/>
    <property type="match status" value="1"/>
</dbReference>
<evidence type="ECO:0000259" key="13">
    <source>
        <dbReference type="PROSITE" id="PS51196"/>
    </source>
</evidence>
<keyword evidence="10" id="KW-1003">Cell membrane</keyword>
<dbReference type="GO" id="GO:0005886">
    <property type="term" value="C:plasma membrane"/>
    <property type="evidence" value="ECO:0007669"/>
    <property type="project" value="UniProtKB-SubCell"/>
</dbReference>
<dbReference type="SMART" id="SM00957">
    <property type="entry name" value="SecA_DEAD"/>
    <property type="match status" value="1"/>
</dbReference>
<dbReference type="InterPro" id="IPR027417">
    <property type="entry name" value="P-loop_NTPase"/>
</dbReference>
<dbReference type="GO" id="GO:0065002">
    <property type="term" value="P:intracellular protein transmembrane transport"/>
    <property type="evidence" value="ECO:0007669"/>
    <property type="project" value="UniProtKB-UniRule"/>
</dbReference>
<keyword evidence="9 10" id="KW-0472">Membrane</keyword>
<evidence type="ECO:0000256" key="8">
    <source>
        <dbReference type="ARBA" id="ARBA00023010"/>
    </source>
</evidence>
<dbReference type="FunFam" id="3.40.50.300:FF:000429">
    <property type="entry name" value="Preprotein translocase subunit SecA"/>
    <property type="match status" value="1"/>
</dbReference>
<dbReference type="PROSITE" id="PS51192">
    <property type="entry name" value="HELICASE_ATP_BIND_1"/>
    <property type="match status" value="1"/>
</dbReference>
<comment type="subcellular location">
    <subcellularLocation>
        <location evidence="10">Cell membrane</location>
        <topology evidence="10">Peripheral membrane protein</topology>
        <orientation evidence="10">Cytoplasmic side</orientation>
    </subcellularLocation>
    <subcellularLocation>
        <location evidence="10">Cytoplasm</location>
    </subcellularLocation>
    <subcellularLocation>
        <location evidence="1">Membrane</location>
        <topology evidence="1">Peripheral membrane protein</topology>
    </subcellularLocation>
    <text evidence="10">Distribution is 50-50.</text>
</comment>
<evidence type="ECO:0000256" key="7">
    <source>
        <dbReference type="ARBA" id="ARBA00022967"/>
    </source>
</evidence>
<dbReference type="InterPro" id="IPR014018">
    <property type="entry name" value="SecA_motor_DEAD"/>
</dbReference>
<dbReference type="CDD" id="cd18803">
    <property type="entry name" value="SF2_C_secA"/>
    <property type="match status" value="1"/>
</dbReference>
<dbReference type="InterPro" id="IPR020937">
    <property type="entry name" value="SecA_CS"/>
</dbReference>
<feature type="binding site" evidence="10">
    <location>
        <position position="487"/>
    </location>
    <ligand>
        <name>ATP</name>
        <dbReference type="ChEBI" id="CHEBI:30616"/>
    </ligand>
</feature>
<evidence type="ECO:0000256" key="10">
    <source>
        <dbReference type="HAMAP-Rule" id="MF_01382"/>
    </source>
</evidence>
<accession>A0A1C9CBH8</accession>
<evidence type="ECO:0000256" key="2">
    <source>
        <dbReference type="ARBA" id="ARBA00007650"/>
    </source>
</evidence>
<evidence type="ECO:0000256" key="3">
    <source>
        <dbReference type="ARBA" id="ARBA00022448"/>
    </source>
</evidence>